<dbReference type="EMBL" id="CAJZBQ010000013">
    <property type="protein sequence ID" value="CAG9315488.1"/>
    <property type="molecule type" value="Genomic_DNA"/>
</dbReference>
<evidence type="ECO:0000256" key="1">
    <source>
        <dbReference type="SAM" id="SignalP"/>
    </source>
</evidence>
<dbReference type="AlphaFoldDB" id="A0AAU9IQP6"/>
<evidence type="ECO:0000313" key="2">
    <source>
        <dbReference type="EMBL" id="CAG9315488.1"/>
    </source>
</evidence>
<reference evidence="2" key="1">
    <citation type="submission" date="2021-09" db="EMBL/GenBank/DDBJ databases">
        <authorList>
            <consortium name="AG Swart"/>
            <person name="Singh M."/>
            <person name="Singh A."/>
            <person name="Seah K."/>
            <person name="Emmerich C."/>
        </authorList>
    </citation>
    <scope>NUCLEOTIDE SEQUENCE</scope>
    <source>
        <strain evidence="2">ATCC30299</strain>
    </source>
</reference>
<accession>A0AAU9IQP6</accession>
<name>A0AAU9IQP6_9CILI</name>
<proteinExistence type="predicted"/>
<feature type="chain" id="PRO_5043370015" description="Maturase K" evidence="1">
    <location>
        <begin position="23"/>
        <end position="74"/>
    </location>
</feature>
<sequence>MCLRSRWLILLSTLRSWLPSYQVYIEFLNQIPVKPMLTAIEIIMKVAYTITKHEHQLEWTTYFNKLLVVHNLCN</sequence>
<gene>
    <name evidence="2" type="ORF">BSTOLATCC_MIC13256</name>
</gene>
<organism evidence="2 3">
    <name type="scientific">Blepharisma stoltei</name>
    <dbReference type="NCBI Taxonomy" id="1481888"/>
    <lineage>
        <taxon>Eukaryota</taxon>
        <taxon>Sar</taxon>
        <taxon>Alveolata</taxon>
        <taxon>Ciliophora</taxon>
        <taxon>Postciliodesmatophora</taxon>
        <taxon>Heterotrichea</taxon>
        <taxon>Heterotrichida</taxon>
        <taxon>Blepharismidae</taxon>
        <taxon>Blepharisma</taxon>
    </lineage>
</organism>
<evidence type="ECO:0000313" key="3">
    <source>
        <dbReference type="Proteomes" id="UP001162131"/>
    </source>
</evidence>
<evidence type="ECO:0008006" key="4">
    <source>
        <dbReference type="Google" id="ProtNLM"/>
    </source>
</evidence>
<keyword evidence="1" id="KW-0732">Signal</keyword>
<comment type="caution">
    <text evidence="2">The sequence shown here is derived from an EMBL/GenBank/DDBJ whole genome shotgun (WGS) entry which is preliminary data.</text>
</comment>
<dbReference type="Proteomes" id="UP001162131">
    <property type="component" value="Unassembled WGS sequence"/>
</dbReference>
<protein>
    <recommendedName>
        <fullName evidence="4">Maturase K</fullName>
    </recommendedName>
</protein>
<keyword evidence="3" id="KW-1185">Reference proteome</keyword>
<feature type="signal peptide" evidence="1">
    <location>
        <begin position="1"/>
        <end position="22"/>
    </location>
</feature>